<feature type="region of interest" description="Disordered" evidence="4">
    <location>
        <begin position="499"/>
        <end position="522"/>
    </location>
</feature>
<dbReference type="InterPro" id="IPR011333">
    <property type="entry name" value="SKP1/BTB/POZ_sf"/>
</dbReference>
<name>A0ABQ5SHT9_9CHLO</name>
<dbReference type="Gene3D" id="2.120.10.80">
    <property type="entry name" value="Kelch-type beta propeller"/>
    <property type="match status" value="2"/>
</dbReference>
<dbReference type="InterPro" id="IPR006652">
    <property type="entry name" value="Kelch_1"/>
</dbReference>
<accession>A0ABQ5SHT9</accession>
<proteinExistence type="predicted"/>
<evidence type="ECO:0008006" key="9">
    <source>
        <dbReference type="Google" id="ProtNLM"/>
    </source>
</evidence>
<evidence type="ECO:0000259" key="5">
    <source>
        <dbReference type="SMART" id="SM00225"/>
    </source>
</evidence>
<evidence type="ECO:0000256" key="4">
    <source>
        <dbReference type="SAM" id="MobiDB-lite"/>
    </source>
</evidence>
<dbReference type="Gene3D" id="3.30.710.10">
    <property type="entry name" value="Potassium Channel Kv1.1, Chain A"/>
    <property type="match status" value="1"/>
</dbReference>
<comment type="pathway">
    <text evidence="1">Protein modification; protein ubiquitination.</text>
</comment>
<evidence type="ECO:0000313" key="8">
    <source>
        <dbReference type="Proteomes" id="UP001165090"/>
    </source>
</evidence>
<evidence type="ECO:0000259" key="6">
    <source>
        <dbReference type="SMART" id="SM00875"/>
    </source>
</evidence>
<dbReference type="InterPro" id="IPR000210">
    <property type="entry name" value="BTB/POZ_dom"/>
</dbReference>
<dbReference type="SUPFAM" id="SSF117281">
    <property type="entry name" value="Kelch motif"/>
    <property type="match status" value="2"/>
</dbReference>
<organism evidence="7 8">
    <name type="scientific">Volvox africanus</name>
    <dbReference type="NCBI Taxonomy" id="51714"/>
    <lineage>
        <taxon>Eukaryota</taxon>
        <taxon>Viridiplantae</taxon>
        <taxon>Chlorophyta</taxon>
        <taxon>core chlorophytes</taxon>
        <taxon>Chlorophyceae</taxon>
        <taxon>CS clade</taxon>
        <taxon>Chlamydomonadales</taxon>
        <taxon>Volvocaceae</taxon>
        <taxon>Volvox</taxon>
    </lineage>
</organism>
<dbReference type="PANTHER" id="PTHR45632">
    <property type="entry name" value="LD33804P"/>
    <property type="match status" value="1"/>
</dbReference>
<evidence type="ECO:0000256" key="3">
    <source>
        <dbReference type="ARBA" id="ARBA00022737"/>
    </source>
</evidence>
<evidence type="ECO:0000256" key="2">
    <source>
        <dbReference type="ARBA" id="ARBA00022441"/>
    </source>
</evidence>
<dbReference type="PANTHER" id="PTHR45632:SF3">
    <property type="entry name" value="KELCH-LIKE PROTEIN 32"/>
    <property type="match status" value="1"/>
</dbReference>
<dbReference type="SUPFAM" id="SSF54695">
    <property type="entry name" value="POZ domain"/>
    <property type="match status" value="1"/>
</dbReference>
<keyword evidence="8" id="KW-1185">Reference proteome</keyword>
<dbReference type="Pfam" id="PF07707">
    <property type="entry name" value="BACK"/>
    <property type="match status" value="1"/>
</dbReference>
<dbReference type="SMART" id="SM00875">
    <property type="entry name" value="BACK"/>
    <property type="match status" value="1"/>
</dbReference>
<dbReference type="EMBL" id="BSDZ01000086">
    <property type="protein sequence ID" value="GLI69527.1"/>
    <property type="molecule type" value="Genomic_DNA"/>
</dbReference>
<dbReference type="Pfam" id="PF01344">
    <property type="entry name" value="Kelch_1"/>
    <property type="match status" value="2"/>
</dbReference>
<keyword evidence="3" id="KW-0677">Repeat</keyword>
<feature type="domain" description="BTB" evidence="5">
    <location>
        <begin position="105"/>
        <end position="234"/>
    </location>
</feature>
<reference evidence="7 8" key="1">
    <citation type="journal article" date="2023" name="IScience">
        <title>Expanded male sex-determining region conserved during the evolution of homothallism in the green alga Volvox.</title>
        <authorList>
            <person name="Yamamoto K."/>
            <person name="Matsuzaki R."/>
            <person name="Mahakham W."/>
            <person name="Heman W."/>
            <person name="Sekimoto H."/>
            <person name="Kawachi M."/>
            <person name="Minakuchi Y."/>
            <person name="Toyoda A."/>
            <person name="Nozaki H."/>
        </authorList>
    </citation>
    <scope>NUCLEOTIDE SEQUENCE [LARGE SCALE GENOMIC DNA]</scope>
    <source>
        <strain evidence="7 8">NIES-4468</strain>
    </source>
</reference>
<feature type="region of interest" description="Disordered" evidence="4">
    <location>
        <begin position="728"/>
        <end position="758"/>
    </location>
</feature>
<feature type="domain" description="BACK" evidence="6">
    <location>
        <begin position="239"/>
        <end position="389"/>
    </location>
</feature>
<dbReference type="InterPro" id="IPR011705">
    <property type="entry name" value="BACK"/>
</dbReference>
<dbReference type="SMART" id="SM00612">
    <property type="entry name" value="Kelch"/>
    <property type="match status" value="5"/>
</dbReference>
<evidence type="ECO:0000256" key="1">
    <source>
        <dbReference type="ARBA" id="ARBA00004906"/>
    </source>
</evidence>
<keyword evidence="2" id="KW-0880">Kelch repeat</keyword>
<dbReference type="Proteomes" id="UP001165090">
    <property type="component" value="Unassembled WGS sequence"/>
</dbReference>
<feature type="compositionally biased region" description="Gly residues" evidence="4">
    <location>
        <begin position="728"/>
        <end position="750"/>
    </location>
</feature>
<evidence type="ECO:0000313" key="7">
    <source>
        <dbReference type="EMBL" id="GLI69527.1"/>
    </source>
</evidence>
<protein>
    <recommendedName>
        <fullName evidence="9">BTB domain-containing protein</fullName>
    </recommendedName>
</protein>
<comment type="caution">
    <text evidence="7">The sequence shown here is derived from an EMBL/GenBank/DDBJ whole genome shotgun (WGS) entry which is preliminary data.</text>
</comment>
<sequence>MQPLHDSEPGHPVCPDRNTIGTSPPSDSCATYCSHQQPQHPGTSTCSSQLLAAAAGTSAGNFQIASAADVMDTELADAETVAGVSIMAVAGDVDGASSCAAGHAREAEEEVGEVEDLPAHRVVLAASCDYFRALLIGAGTAMNDMATAVAAGAAAAAAAAAEGATTAPPSAAPAVAVVSLPGLDGWALRLAVGALYERRVEVAVDTLEGLLSAASYLGATALLDACATFMRSTLGLQNCLPLLLLAWRYNLVPLRDELMAYVCRRFSVLVRTYPSPDGPRSSTESGSGADLRLMSLPLDLLVEVLHNEELLVECESDVLQCVLEWLAEQEPMDGPTASGCNNSGCNYRYPAIMGGSNAGGNDARAAAARELARLVHWGALPDPPHLQLARREQVRALAALLEAHAGEAAAQAAPHVTAGGSEVSVGSGEARVPPAMLRLRRLLMDLQGMAAHDLAPCGVVEAATQRPQRGGPVAAASGADGIGGGCGEASKRIGPVVMADSGSGSGSDSRRGFGAGGTDGGRRRSHLTSYLLAAGGHDASWRSVKAVEMYDPRTDQWIAGPSLLQGLSFTGSALVPRSGSGFRFEHEPGGSGIKSSCGAVYLVGGTPLCSSVWRLPWGSNGPVGQGWEPCPPLLMPRAHAGVVSIAGTLTVLGGRSQVQQVQRVLNTVEMLIPSASVDVGAAGSAAFLPPSGASCWRFGPDMVLPRSAHACAVLGGRIFALGGSGGGSGGGGGGGSGSGGSRGPAAGGSGSTHRSGEFLDLDSGRWQLLGCDMATERKYTAAAAHGGRIYVAGGVKDSRTRLSSLEALDPRERKWATLEPMSAPRSSHSMAALGDCLYIAGGQCSSVDLMVGGGRAGASPANAAGAATSIGIDSGGTAWGLGTSGFPMAPSPPFFASNLGLLGTSPPALSHARSSIEGAGLCRSAPGPGSGWAAAGLGLGPGLGIPAGVTAAVASGSFGAGAGVGGEDVTVLSQLECYDVAAGRWRQCAPLAYGGRAGLALCAV</sequence>
<dbReference type="SMART" id="SM00225">
    <property type="entry name" value="BTB"/>
    <property type="match status" value="1"/>
</dbReference>
<dbReference type="InterPro" id="IPR015915">
    <property type="entry name" value="Kelch-typ_b-propeller"/>
</dbReference>
<gene>
    <name evidence="7" type="ORF">VaNZ11_014169</name>
</gene>
<feature type="region of interest" description="Disordered" evidence="4">
    <location>
        <begin position="1"/>
        <end position="20"/>
    </location>
</feature>
<dbReference type="Gene3D" id="1.25.40.420">
    <property type="match status" value="1"/>
</dbReference>